<dbReference type="Gene3D" id="1.10.274.100">
    <property type="entry name" value="RNA polymerase Rpb1, domain 3"/>
    <property type="match status" value="1"/>
</dbReference>
<dbReference type="Pfam" id="PF04983">
    <property type="entry name" value="RNA_pol_Rpb1_3"/>
    <property type="match status" value="1"/>
</dbReference>
<dbReference type="Gene3D" id="4.10.860.120">
    <property type="entry name" value="RNA polymerase II, clamp domain"/>
    <property type="match status" value="1"/>
</dbReference>
<evidence type="ECO:0000256" key="7">
    <source>
        <dbReference type="ARBA" id="ARBA00022723"/>
    </source>
</evidence>
<keyword evidence="15" id="KW-1133">Transmembrane helix</keyword>
<dbReference type="Gene3D" id="6.10.250.2940">
    <property type="match status" value="1"/>
</dbReference>
<dbReference type="EC" id="2.7.7.6" evidence="13"/>
<sequence length="1756" mass="195366">MLLFEVLSNDQFSKHIQFGVFAPKDIVKNGSVEVSTRDLYRMEDRAPQAHGALDRRMGTSDKLKECETCGEKMADCVGHFGHVKLALPAFHIGYFKATLTILQNICKDCSGILLDEDERRKHLRDLRRKGIDNLRRQQICKKINESCKKMRRCIHCNAVNGVVKKAGALKIIHEKFRHVKKGSPEDTEFRKSFDQAVQFMPDLKHHLGKAHDDLNAIKVLNLFKQIKTTDCELLGLDPNIGRPEALIWQYIPAPPVCIRPSVAQDGATTEDDLTVKLAEIVWTSSMIKAALDKGTPISNLMEQWEFMQLSIAMYINSEMPGIPLSQQASKPIRGFCQRLKGKTGRFRGNLSGKRVDFSARTVIGPDPNLRIDQVAVPERIAKILTYPEKVTEYNIKRLRLAVINGTDIHPGANYLVGQSDGFKRFLKFGDRPKIAANLRIGDIVERHLHDGDIVLFNRQPSLHKLSIMSHFAKVRPWRTFRLNECVCNPYNADFDGDEMNMHLPQTEEARAEAMELMGVKNNLVTPKNGEPIIAAIQDFITASYLISKKDVFYDRKTFTQICSFLADANLHIQVPPPTIWKPVALWTGKQIFNILMRPNSKSPILVNLDAKCKTFHPPEPGLPPDMSPNDGYLIIRNSEVMCGVMDKATVGDGKKNSVFYVILRDYGALEAANAMNRLAKLCARWLGNQGFSIGINDVQPGRRLRDKKDELVETAYRECDNLIRLLQQGKLECQPGFGPEDTLEAKVSGVLSKVRDDVGSICMGELPKTNAPLIMATCGSKGFALFGVLITAHSVGSVINVSQMVACVGQQIIAGSRVPNGFHNRSLPHFPKNSKTPPSKGFVRNSFYTGLHPTEFLFHAISGREGLVDTAVKTAETGYMSRRLMKSLEDLSAQYDGTVRTSNGGIVQFTYGADGLDPTYLEGNGRPVEFVRTWNHALAISKNTTERPLLPFEIIEVTEMYLVRAEWIRNCKTDWINTVREFIHDKVAQRLEKIRIRKGLIGLRTRPFGEEYEDINLDEFSEFEARRVVNNLLTVTHRNLDVFFTLCWEKYMKAKVEPGTAVGAIGAQSIGEPGTQMTLKTFHFAGVASMNVTLGVPRIKEIINAAKTISTPIIKCKLVHEDDVRSARVVKGRIEKTFLGDIAAYVEDVYGPQHCYVGVRIDWETIRKLQLEITLTEISHAIVRAPKLKIKIEKIQLVQPDRIRIYVDKDKDDEEVYYKLQHYKRSLPDIIVKGYSQIARAVINDEKGKKQLLIEGYGLRDVMNTEGVVGEKTYTNHVMEMKDVLGIEAARNSIINEINTTMTSHGMNIDPRHMMLLGDVMTYKGEVLGITRFGVAKMRDSVLMLASFEKTTDHLFDAAFYHKKDAIEGVSECIIMGVPMPMGTGLFKLIRRTEGGGVGQKKLLFDDEEKHVNRQTAICYSSPAAAQRKPSLSAAPDQRLLTTRPSYAAARPDAPASGPLAAAAAPPAAAPARRVLPLLLHAKHLRWKCHLLRLPVRRRLHPDLHRRGLCDHPRPAVLVLHPVSRPAQPVGRLLPAMSRLSVRQVGQATGTALPTPLSSPAPAAQTPPPVASPTILPSALPTPLPTTDLPAAPVVVSATAAPISLTPATDLTTNRSAAGALGVHDPPTPTNTTTIKPSSFFSNKAAVIGVFAIAAVAIVTIAGALFFLLLRRRRSRSASPRSHSSSFSDDRRSSIPVLANEKGEFFPIPIDQRLDALRSLQMTLENHSRKSLRDEEDYSRRLQVRNGSPGDNDFGD</sequence>
<dbReference type="GO" id="GO:0003899">
    <property type="term" value="F:DNA-directed RNA polymerase activity"/>
    <property type="evidence" value="ECO:0007669"/>
    <property type="project" value="UniProtKB-EC"/>
</dbReference>
<dbReference type="GO" id="GO:0000428">
    <property type="term" value="C:DNA-directed RNA polymerase complex"/>
    <property type="evidence" value="ECO:0007669"/>
    <property type="project" value="UniProtKB-KW"/>
</dbReference>
<dbReference type="InterPro" id="IPR006592">
    <property type="entry name" value="RNA_pol_N"/>
</dbReference>
<dbReference type="InterPro" id="IPR042102">
    <property type="entry name" value="RNA_pol_Rpb1_3_sf"/>
</dbReference>
<dbReference type="InterPro" id="IPR015700">
    <property type="entry name" value="RPC1"/>
</dbReference>
<evidence type="ECO:0000256" key="1">
    <source>
        <dbReference type="ARBA" id="ARBA00004123"/>
    </source>
</evidence>
<dbReference type="InterPro" id="IPR007083">
    <property type="entry name" value="RNA_pol_Rpb1_4"/>
</dbReference>
<gene>
    <name evidence="17" type="ORF">NEOLI_002944</name>
</gene>
<dbReference type="OrthoDB" id="270392at2759"/>
<evidence type="ECO:0000256" key="4">
    <source>
        <dbReference type="ARBA" id="ARBA00022478"/>
    </source>
</evidence>
<dbReference type="SUPFAM" id="SSF64484">
    <property type="entry name" value="beta and beta-prime subunits of DNA dependent RNA-polymerase"/>
    <property type="match status" value="1"/>
</dbReference>
<keyword evidence="4 13" id="KW-0240">DNA-directed RNA polymerase</keyword>
<evidence type="ECO:0000256" key="6">
    <source>
        <dbReference type="ARBA" id="ARBA00022695"/>
    </source>
</evidence>
<dbReference type="InterPro" id="IPR007080">
    <property type="entry name" value="RNA_pol_Rpb1_1"/>
</dbReference>
<dbReference type="Pfam" id="PF04998">
    <property type="entry name" value="RNA_pol_Rpb1_5"/>
    <property type="match status" value="1"/>
</dbReference>
<evidence type="ECO:0000256" key="15">
    <source>
        <dbReference type="SAM" id="Phobius"/>
    </source>
</evidence>
<dbReference type="OMA" id="AVCPPYN"/>
<proteinExistence type="inferred from homology"/>
<dbReference type="CDD" id="cd02736">
    <property type="entry name" value="RNAP_III_Rpc1_C"/>
    <property type="match status" value="1"/>
</dbReference>
<reference evidence="17 18" key="1">
    <citation type="submission" date="2016-04" db="EMBL/GenBank/DDBJ databases">
        <title>Evolutionary innovation and constraint leading to complex multicellularity in the Ascomycota.</title>
        <authorList>
            <person name="Cisse O."/>
            <person name="Nguyen A."/>
            <person name="Hewitt D.A."/>
            <person name="Jedd G."/>
            <person name="Stajich J.E."/>
        </authorList>
    </citation>
    <scope>NUCLEOTIDE SEQUENCE [LARGE SCALE GENOMIC DNA]</scope>
    <source>
        <strain evidence="17 18">DAH-3</strain>
    </source>
</reference>
<dbReference type="InterPro" id="IPR000722">
    <property type="entry name" value="RNA_pol_asu"/>
</dbReference>
<evidence type="ECO:0000256" key="9">
    <source>
        <dbReference type="ARBA" id="ARBA00022842"/>
    </source>
</evidence>
<dbReference type="FunFam" id="2.40.40.20:FF:000019">
    <property type="entry name" value="DNA-directed RNA polymerase II subunit RPB1"/>
    <property type="match status" value="1"/>
</dbReference>
<keyword evidence="5 13" id="KW-0808">Transferase</keyword>
<dbReference type="Gene3D" id="3.30.1490.180">
    <property type="entry name" value="RNA polymerase ii"/>
    <property type="match status" value="1"/>
</dbReference>
<evidence type="ECO:0000256" key="2">
    <source>
        <dbReference type="ARBA" id="ARBA00006460"/>
    </source>
</evidence>
<comment type="subcellular location">
    <subcellularLocation>
        <location evidence="1">Nucleus</location>
    </subcellularLocation>
</comment>
<feature type="transmembrane region" description="Helical" evidence="15">
    <location>
        <begin position="1645"/>
        <end position="1670"/>
    </location>
</feature>
<dbReference type="EMBL" id="LXFE01000887">
    <property type="protein sequence ID" value="OLL24291.1"/>
    <property type="molecule type" value="Genomic_DNA"/>
</dbReference>
<dbReference type="SMART" id="SM00663">
    <property type="entry name" value="RPOLA_N"/>
    <property type="match status" value="1"/>
</dbReference>
<evidence type="ECO:0000256" key="13">
    <source>
        <dbReference type="RuleBase" id="RU004279"/>
    </source>
</evidence>
<dbReference type="GO" id="GO:0046872">
    <property type="term" value="F:metal ion binding"/>
    <property type="evidence" value="ECO:0007669"/>
    <property type="project" value="UniProtKB-KW"/>
</dbReference>
<dbReference type="InterPro" id="IPR038120">
    <property type="entry name" value="Rpb1_funnel_sf"/>
</dbReference>
<comment type="subunit">
    <text evidence="3">Component of the RNA polymerase III (Pol III) complex consisting of 17 subunits.</text>
</comment>
<keyword evidence="18" id="KW-1185">Reference proteome</keyword>
<evidence type="ECO:0000256" key="3">
    <source>
        <dbReference type="ARBA" id="ARBA00011206"/>
    </source>
</evidence>
<dbReference type="Gene3D" id="6.20.50.80">
    <property type="match status" value="1"/>
</dbReference>
<evidence type="ECO:0000256" key="14">
    <source>
        <dbReference type="SAM" id="MobiDB-lite"/>
    </source>
</evidence>
<dbReference type="Pfam" id="PF00623">
    <property type="entry name" value="RNA_pol_Rpb1_2"/>
    <property type="match status" value="1"/>
</dbReference>
<dbReference type="FunFam" id="1.10.274.100:FF:000005">
    <property type="entry name" value="DNA-directed RNA polymerase subunit"/>
    <property type="match status" value="1"/>
</dbReference>
<evidence type="ECO:0000256" key="10">
    <source>
        <dbReference type="ARBA" id="ARBA00023163"/>
    </source>
</evidence>
<name>A0A1U7LP41_NEOID</name>
<keyword evidence="8" id="KW-0862">Zinc</keyword>
<evidence type="ECO:0000313" key="18">
    <source>
        <dbReference type="Proteomes" id="UP000186594"/>
    </source>
</evidence>
<keyword evidence="10 13" id="KW-0804">Transcription</keyword>
<feature type="compositionally biased region" description="Low complexity" evidence="14">
    <location>
        <begin position="1551"/>
        <end position="1564"/>
    </location>
</feature>
<dbReference type="InterPro" id="IPR044893">
    <property type="entry name" value="RNA_pol_Rpb1_clamp_domain"/>
</dbReference>
<dbReference type="Gene3D" id="1.10.132.30">
    <property type="match status" value="1"/>
</dbReference>
<dbReference type="FunFam" id="3.30.1490.180:FF:000002">
    <property type="entry name" value="DNA-directed RNA polymerase subunit"/>
    <property type="match status" value="1"/>
</dbReference>
<keyword evidence="15" id="KW-0472">Membrane</keyword>
<protein>
    <recommendedName>
        <fullName evidence="13">DNA-directed RNA polymerase subunit</fullName>
        <ecNumber evidence="13">2.7.7.6</ecNumber>
    </recommendedName>
</protein>
<keyword evidence="6 13" id="KW-0548">Nucleotidyltransferase</keyword>
<dbReference type="InterPro" id="IPR035698">
    <property type="entry name" value="RNAP_III_Rpc1_C"/>
</dbReference>
<feature type="domain" description="RNA polymerase N-terminal" evidence="16">
    <location>
        <begin position="244"/>
        <end position="547"/>
    </location>
</feature>
<dbReference type="GO" id="GO:0003677">
    <property type="term" value="F:DNA binding"/>
    <property type="evidence" value="ECO:0007669"/>
    <property type="project" value="InterPro"/>
</dbReference>
<feature type="region of interest" description="Disordered" evidence="14">
    <location>
        <begin position="1551"/>
        <end position="1582"/>
    </location>
</feature>
<dbReference type="PANTHER" id="PTHR48446:SF1">
    <property type="entry name" value="DNA-DIRECTED RNA POLYMERASE SUBUNIT BETA' N-TERMINAL SECTION"/>
    <property type="match status" value="1"/>
</dbReference>
<evidence type="ECO:0000256" key="11">
    <source>
        <dbReference type="ARBA" id="ARBA00023242"/>
    </source>
</evidence>
<organism evidence="17 18">
    <name type="scientific">Neolecta irregularis (strain DAH-3)</name>
    <dbReference type="NCBI Taxonomy" id="1198029"/>
    <lineage>
        <taxon>Eukaryota</taxon>
        <taxon>Fungi</taxon>
        <taxon>Dikarya</taxon>
        <taxon>Ascomycota</taxon>
        <taxon>Taphrinomycotina</taxon>
        <taxon>Neolectales</taxon>
        <taxon>Neolectaceae</taxon>
        <taxon>Neolecta</taxon>
    </lineage>
</organism>
<dbReference type="InterPro" id="IPR035697">
    <property type="entry name" value="RNAP_III_RPC1_N"/>
</dbReference>
<dbReference type="Proteomes" id="UP000186594">
    <property type="component" value="Unassembled WGS sequence"/>
</dbReference>
<dbReference type="FunFam" id="1.10.150.390:FF:000004">
    <property type="entry name" value="DNA-directed RNA polymerase subunit"/>
    <property type="match status" value="1"/>
</dbReference>
<comment type="function">
    <text evidence="13">DNA-dependent RNA polymerase catalyzes the transcription of DNA into RNA using the four ribonucleoside triphosphates as substrates.</text>
</comment>
<comment type="catalytic activity">
    <reaction evidence="12 13">
        <text>RNA(n) + a ribonucleoside 5'-triphosphate = RNA(n+1) + diphosphate</text>
        <dbReference type="Rhea" id="RHEA:21248"/>
        <dbReference type="Rhea" id="RHEA-COMP:14527"/>
        <dbReference type="Rhea" id="RHEA-COMP:17342"/>
        <dbReference type="ChEBI" id="CHEBI:33019"/>
        <dbReference type="ChEBI" id="CHEBI:61557"/>
        <dbReference type="ChEBI" id="CHEBI:140395"/>
        <dbReference type="EC" id="2.7.7.6"/>
    </reaction>
</comment>
<keyword evidence="11" id="KW-0539">Nucleus</keyword>
<evidence type="ECO:0000256" key="5">
    <source>
        <dbReference type="ARBA" id="ARBA00022679"/>
    </source>
</evidence>
<dbReference type="CDD" id="cd02583">
    <property type="entry name" value="RNAP_III_RPC1_N"/>
    <property type="match status" value="1"/>
</dbReference>
<dbReference type="PANTHER" id="PTHR48446">
    <property type="entry name" value="DNA-DIRECTED RNA POLYMERASE SUBUNIT BETA' N-TERMINAL SECTION"/>
    <property type="match status" value="1"/>
</dbReference>
<dbReference type="GO" id="GO:0006351">
    <property type="term" value="P:DNA-templated transcription"/>
    <property type="evidence" value="ECO:0007669"/>
    <property type="project" value="InterPro"/>
</dbReference>
<dbReference type="InterPro" id="IPR007081">
    <property type="entry name" value="RNA_pol_Rpb1_5"/>
</dbReference>
<dbReference type="Pfam" id="PF04997">
    <property type="entry name" value="RNA_pol_Rpb1_1"/>
    <property type="match status" value="1"/>
</dbReference>
<dbReference type="InterPro" id="IPR007066">
    <property type="entry name" value="RNA_pol_Rpb1_3"/>
</dbReference>
<evidence type="ECO:0000259" key="16">
    <source>
        <dbReference type="SMART" id="SM00663"/>
    </source>
</evidence>
<dbReference type="FunFam" id="4.10.860.120:FF:000004">
    <property type="entry name" value="DNA-directed RNA polymerase subunit"/>
    <property type="match status" value="1"/>
</dbReference>
<keyword evidence="7" id="KW-0479">Metal-binding</keyword>
<feature type="compositionally biased region" description="Low complexity" evidence="14">
    <location>
        <begin position="1572"/>
        <end position="1582"/>
    </location>
</feature>
<evidence type="ECO:0000256" key="8">
    <source>
        <dbReference type="ARBA" id="ARBA00022833"/>
    </source>
</evidence>
<keyword evidence="15" id="KW-0812">Transmembrane</keyword>
<comment type="caution">
    <text evidence="17">The sequence shown here is derived from an EMBL/GenBank/DDBJ whole genome shotgun (WGS) entry which is preliminary data.</text>
</comment>
<feature type="region of interest" description="Disordered" evidence="14">
    <location>
        <begin position="1725"/>
        <end position="1756"/>
    </location>
</feature>
<dbReference type="Gene3D" id="2.40.40.20">
    <property type="match status" value="1"/>
</dbReference>
<dbReference type="GO" id="GO:0005634">
    <property type="term" value="C:nucleus"/>
    <property type="evidence" value="ECO:0007669"/>
    <property type="project" value="UniProtKB-SubCell"/>
</dbReference>
<accession>A0A1U7LP41</accession>
<comment type="similarity">
    <text evidence="2 13">Belongs to the RNA polymerase beta' chain family.</text>
</comment>
<dbReference type="NCBIfam" id="NF006336">
    <property type="entry name" value="PRK08566.1"/>
    <property type="match status" value="1"/>
</dbReference>
<dbReference type="Gene3D" id="1.10.150.390">
    <property type="match status" value="1"/>
</dbReference>
<dbReference type="Pfam" id="PF05000">
    <property type="entry name" value="RNA_pol_Rpb1_4"/>
    <property type="match status" value="1"/>
</dbReference>
<keyword evidence="9" id="KW-0460">Magnesium</keyword>
<evidence type="ECO:0000313" key="17">
    <source>
        <dbReference type="EMBL" id="OLL24291.1"/>
    </source>
</evidence>
<dbReference type="STRING" id="1198029.A0A1U7LP41"/>
<evidence type="ECO:0000256" key="12">
    <source>
        <dbReference type="ARBA" id="ARBA00048552"/>
    </source>
</evidence>